<protein>
    <submittedName>
        <fullName evidence="5">N-acetylmuramoyl-L-alanine amidase</fullName>
        <ecNumber evidence="5">3.5.1.28</ecNumber>
    </submittedName>
</protein>
<dbReference type="GO" id="GO:0008745">
    <property type="term" value="F:N-acetylmuramoyl-L-alanine amidase activity"/>
    <property type="evidence" value="ECO:0007669"/>
    <property type="project" value="UniProtKB-EC"/>
</dbReference>
<dbReference type="SMART" id="SM00644">
    <property type="entry name" value="Ami_2"/>
    <property type="match status" value="1"/>
</dbReference>
<dbReference type="AlphaFoldDB" id="A0A940MBB5"/>
<keyword evidence="6" id="KW-1185">Reference proteome</keyword>
<evidence type="ECO:0000313" key="6">
    <source>
        <dbReference type="Proteomes" id="UP000670475"/>
    </source>
</evidence>
<reference evidence="5" key="1">
    <citation type="submission" date="2021-03" db="EMBL/GenBank/DDBJ databases">
        <title>Whole genome sequence of Streptomyces bomunensis MMS17-BM035.</title>
        <authorList>
            <person name="Lee J.H."/>
        </authorList>
    </citation>
    <scope>NUCLEOTIDE SEQUENCE</scope>
    <source>
        <strain evidence="5">MMS17-BM035</strain>
    </source>
</reference>
<dbReference type="InterPro" id="IPR006619">
    <property type="entry name" value="PGRP_domain_met/bac"/>
</dbReference>
<comment type="similarity">
    <text evidence="1">Belongs to the N-acetylmuramoyl-L-alanine amidase 2 family.</text>
</comment>
<feature type="domain" description="N-acetylmuramoyl-L-alanine amidase" evidence="3">
    <location>
        <begin position="58"/>
        <end position="209"/>
    </location>
</feature>
<dbReference type="RefSeq" id="WP_209339913.1">
    <property type="nucleotide sequence ID" value="NZ_JAGIQL010000035.1"/>
</dbReference>
<feature type="signal peptide" evidence="2">
    <location>
        <begin position="1"/>
        <end position="25"/>
    </location>
</feature>
<keyword evidence="5" id="KW-0378">Hydrolase</keyword>
<dbReference type="PANTHER" id="PTHR11022">
    <property type="entry name" value="PEPTIDOGLYCAN RECOGNITION PROTEIN"/>
    <property type="match status" value="1"/>
</dbReference>
<dbReference type="Gene3D" id="3.40.80.10">
    <property type="entry name" value="Peptidoglycan recognition protein-like"/>
    <property type="match status" value="1"/>
</dbReference>
<dbReference type="InterPro" id="IPR002502">
    <property type="entry name" value="Amidase_domain"/>
</dbReference>
<dbReference type="GO" id="GO:0009253">
    <property type="term" value="P:peptidoglycan catabolic process"/>
    <property type="evidence" value="ECO:0007669"/>
    <property type="project" value="InterPro"/>
</dbReference>
<sequence length="254" mass="27895">MWPHRLRYGIPVLPLALLMACGASGHTAGQEQQQPHRAPAAAPEPAIVSRQSWHADEHDVREKPVYTGPVEVVFVHHTDNANDYDCKRDVPAMLRAIEEQHIDGQGWDDLGYNFLVDRCGTIYEGRAGGVGRPVRGAHTEGFNTHSVGIAAIGHFEKGQPVPRAMLEAIAEIAAWKLPPDVDPRGRVRLVSHNDASRYPKGTAVEMNVISGHRDAYETDCPGDALYGKLPWLRRRAAQLRHAAAKPPPLHHGDG</sequence>
<evidence type="ECO:0000259" key="4">
    <source>
        <dbReference type="SMART" id="SM00701"/>
    </source>
</evidence>
<dbReference type="SUPFAM" id="SSF55846">
    <property type="entry name" value="N-acetylmuramoyl-L-alanine amidase-like"/>
    <property type="match status" value="1"/>
</dbReference>
<dbReference type="SMART" id="SM00701">
    <property type="entry name" value="PGRP"/>
    <property type="match status" value="1"/>
</dbReference>
<gene>
    <name evidence="5" type="ORF">JFN87_11640</name>
</gene>
<dbReference type="InterPro" id="IPR036505">
    <property type="entry name" value="Amidase/PGRP_sf"/>
</dbReference>
<evidence type="ECO:0000313" key="5">
    <source>
        <dbReference type="EMBL" id="MBP0458149.1"/>
    </source>
</evidence>
<dbReference type="PANTHER" id="PTHR11022:SF41">
    <property type="entry name" value="PEPTIDOGLYCAN-RECOGNITION PROTEIN LC-RELATED"/>
    <property type="match status" value="1"/>
</dbReference>
<evidence type="ECO:0000259" key="3">
    <source>
        <dbReference type="SMART" id="SM00644"/>
    </source>
</evidence>
<proteinExistence type="inferred from homology"/>
<dbReference type="Pfam" id="PF01510">
    <property type="entry name" value="Amidase_2"/>
    <property type="match status" value="1"/>
</dbReference>
<accession>A0A940MBB5</accession>
<dbReference type="Proteomes" id="UP000670475">
    <property type="component" value="Unassembled WGS sequence"/>
</dbReference>
<dbReference type="EC" id="3.5.1.28" evidence="5"/>
<name>A0A940MBB5_9ACTN</name>
<feature type="domain" description="Peptidoglycan recognition protein family" evidence="4">
    <location>
        <begin position="45"/>
        <end position="194"/>
    </location>
</feature>
<dbReference type="PROSITE" id="PS51257">
    <property type="entry name" value="PROKAR_LIPOPROTEIN"/>
    <property type="match status" value="1"/>
</dbReference>
<dbReference type="EMBL" id="JAGIQL010000035">
    <property type="protein sequence ID" value="MBP0458149.1"/>
    <property type="molecule type" value="Genomic_DNA"/>
</dbReference>
<dbReference type="CDD" id="cd06583">
    <property type="entry name" value="PGRP"/>
    <property type="match status" value="1"/>
</dbReference>
<organism evidence="5 6">
    <name type="scientific">Streptomyces montanisoli</name>
    <dbReference type="NCBI Taxonomy" id="2798581"/>
    <lineage>
        <taxon>Bacteria</taxon>
        <taxon>Bacillati</taxon>
        <taxon>Actinomycetota</taxon>
        <taxon>Actinomycetes</taxon>
        <taxon>Kitasatosporales</taxon>
        <taxon>Streptomycetaceae</taxon>
        <taxon>Streptomyces</taxon>
    </lineage>
</organism>
<dbReference type="InterPro" id="IPR015510">
    <property type="entry name" value="PGRP"/>
</dbReference>
<comment type="caution">
    <text evidence="5">The sequence shown here is derived from an EMBL/GenBank/DDBJ whole genome shotgun (WGS) entry which is preliminary data.</text>
</comment>
<keyword evidence="2" id="KW-0732">Signal</keyword>
<evidence type="ECO:0000256" key="1">
    <source>
        <dbReference type="ARBA" id="ARBA00007553"/>
    </source>
</evidence>
<dbReference type="GO" id="GO:0008270">
    <property type="term" value="F:zinc ion binding"/>
    <property type="evidence" value="ECO:0007669"/>
    <property type="project" value="InterPro"/>
</dbReference>
<evidence type="ECO:0000256" key="2">
    <source>
        <dbReference type="SAM" id="SignalP"/>
    </source>
</evidence>
<feature type="chain" id="PRO_5038591728" evidence="2">
    <location>
        <begin position="26"/>
        <end position="254"/>
    </location>
</feature>